<dbReference type="Gene3D" id="3.30.420.10">
    <property type="entry name" value="Ribonuclease H-like superfamily/Ribonuclease H"/>
    <property type="match status" value="1"/>
</dbReference>
<dbReference type="Pfam" id="PF17921">
    <property type="entry name" value="Integrase_H2C2"/>
    <property type="match status" value="1"/>
</dbReference>
<reference evidence="4" key="1">
    <citation type="journal article" date="2015" name="Nat. Plants">
        <title>Genome expansion of Arabis alpina linked with retrotransposition and reduced symmetric DNA methylation.</title>
        <authorList>
            <person name="Willing E.M."/>
            <person name="Rawat V."/>
            <person name="Mandakova T."/>
            <person name="Maumus F."/>
            <person name="James G.V."/>
            <person name="Nordstroem K.J."/>
            <person name="Becker C."/>
            <person name="Warthmann N."/>
            <person name="Chica C."/>
            <person name="Szarzynska B."/>
            <person name="Zytnicki M."/>
            <person name="Albani M.C."/>
            <person name="Kiefer C."/>
            <person name="Bergonzi S."/>
            <person name="Castaings L."/>
            <person name="Mateos J.L."/>
            <person name="Berns M.C."/>
            <person name="Bujdoso N."/>
            <person name="Piofczyk T."/>
            <person name="de Lorenzo L."/>
            <person name="Barrero-Sicilia C."/>
            <person name="Mateos I."/>
            <person name="Piednoel M."/>
            <person name="Hagmann J."/>
            <person name="Chen-Min-Tao R."/>
            <person name="Iglesias-Fernandez R."/>
            <person name="Schuster S.C."/>
            <person name="Alonso-Blanco C."/>
            <person name="Roudier F."/>
            <person name="Carbonero P."/>
            <person name="Paz-Ares J."/>
            <person name="Davis S.J."/>
            <person name="Pecinka A."/>
            <person name="Quesneville H."/>
            <person name="Colot V."/>
            <person name="Lysak M.A."/>
            <person name="Weigel D."/>
            <person name="Coupland G."/>
            <person name="Schneeberger K."/>
        </authorList>
    </citation>
    <scope>NUCLEOTIDE SEQUENCE [LARGE SCALE GENOMIC DNA]</scope>
    <source>
        <strain evidence="4">cv. Pajares</strain>
    </source>
</reference>
<accession>A0A087HQB3</accession>
<dbReference type="InterPro" id="IPR050951">
    <property type="entry name" value="Retrovirus_Pol_polyprotein"/>
</dbReference>
<feature type="compositionally biased region" description="Basic and acidic residues" evidence="1">
    <location>
        <begin position="49"/>
        <end position="58"/>
    </location>
</feature>
<evidence type="ECO:0000313" key="4">
    <source>
        <dbReference type="Proteomes" id="UP000029120"/>
    </source>
</evidence>
<dbReference type="Proteomes" id="UP000029120">
    <property type="component" value="Chromosome 1"/>
</dbReference>
<feature type="compositionally biased region" description="Polar residues" evidence="1">
    <location>
        <begin position="170"/>
        <end position="185"/>
    </location>
</feature>
<name>A0A087HQB3_ARAAL</name>
<feature type="compositionally biased region" description="Low complexity" evidence="1">
    <location>
        <begin position="244"/>
        <end position="254"/>
    </location>
</feature>
<keyword evidence="4" id="KW-1185">Reference proteome</keyword>
<feature type="region of interest" description="Disordered" evidence="1">
    <location>
        <begin position="83"/>
        <end position="283"/>
    </location>
</feature>
<protein>
    <recommendedName>
        <fullName evidence="2">Integrase catalytic domain-containing protein</fullName>
    </recommendedName>
</protein>
<dbReference type="InterPro" id="IPR001584">
    <property type="entry name" value="Integrase_cat-core"/>
</dbReference>
<feature type="compositionally biased region" description="Polar residues" evidence="1">
    <location>
        <begin position="214"/>
        <end position="224"/>
    </location>
</feature>
<feature type="region of interest" description="Disordered" evidence="1">
    <location>
        <begin position="1"/>
        <end position="65"/>
    </location>
</feature>
<dbReference type="SUPFAM" id="SSF53098">
    <property type="entry name" value="Ribonuclease H-like"/>
    <property type="match status" value="1"/>
</dbReference>
<evidence type="ECO:0000313" key="3">
    <source>
        <dbReference type="EMBL" id="KFK44315.1"/>
    </source>
</evidence>
<feature type="domain" description="Integrase catalytic" evidence="2">
    <location>
        <begin position="405"/>
        <end position="564"/>
    </location>
</feature>
<dbReference type="PROSITE" id="PS50994">
    <property type="entry name" value="INTEGRASE"/>
    <property type="match status" value="1"/>
</dbReference>
<organism evidence="3 4">
    <name type="scientific">Arabis alpina</name>
    <name type="common">Alpine rock-cress</name>
    <dbReference type="NCBI Taxonomy" id="50452"/>
    <lineage>
        <taxon>Eukaryota</taxon>
        <taxon>Viridiplantae</taxon>
        <taxon>Streptophyta</taxon>
        <taxon>Embryophyta</taxon>
        <taxon>Tracheophyta</taxon>
        <taxon>Spermatophyta</taxon>
        <taxon>Magnoliopsida</taxon>
        <taxon>eudicotyledons</taxon>
        <taxon>Gunneridae</taxon>
        <taxon>Pentapetalae</taxon>
        <taxon>rosids</taxon>
        <taxon>malvids</taxon>
        <taxon>Brassicales</taxon>
        <taxon>Brassicaceae</taxon>
        <taxon>Arabideae</taxon>
        <taxon>Arabis</taxon>
    </lineage>
</organism>
<sequence length="564" mass="62713">MTDERRIADPKDAAPRDLEEGEIQAEGGTNEDQAARDDPPPAGTSRADLPGEKSKETPRASSLLPELLQKMSATLDALLESAERQKRANGTITDELRSIGADVRARPLEPSLFRKPAAQIDPMALNFTTPIGSSSRPRQQNPSTAANDEPTTSTGTDTPSPPEAPESTDQDQNATSNPESTSPTDVTLHREIQQPQSETATTSPSKPDGPLPMETSTSDPSLSETVHLEVEETTRIPPLPTCPSTPATTTSTQSREADDQPAQSDEEIPNKGEAEEKEYDCDTPWMDPIRGYIADGELPKDKWAARKLRAQAARYVLLDGNVYKWQFSGPLLACVEEKKARQVIEEIHSGSCGNYSGGRALAIRIKRHGYFWPTMIQDCEKFSSHCKKCQRHAPMIHQPTELLSSITSPYSFMRWAMDIVGPLHPSRQKRYLLVLTDYFSKWVEAESYSSIKDRQVEKVIWRNIICRHGVPYEIVTDNGSQFISAKFDLFCDKWKIRLSKSTPRCPQGNGQAESTNKTLIAGLKKRLDEKKGRWADELEGVLWSYRTTPRRATGETPFALVYGT</sequence>
<feature type="compositionally biased region" description="Basic and acidic residues" evidence="1">
    <location>
        <begin position="1"/>
        <end position="18"/>
    </location>
</feature>
<gene>
    <name evidence="3" type="ordered locus">AALP_Aa1g242500</name>
</gene>
<feature type="compositionally biased region" description="Polar residues" evidence="1">
    <location>
        <begin position="193"/>
        <end position="205"/>
    </location>
</feature>
<dbReference type="InterPro" id="IPR036397">
    <property type="entry name" value="RNaseH_sf"/>
</dbReference>
<feature type="compositionally biased region" description="Polar residues" evidence="1">
    <location>
        <begin position="126"/>
        <end position="146"/>
    </location>
</feature>
<feature type="compositionally biased region" description="Low complexity" evidence="1">
    <location>
        <begin position="148"/>
        <end position="158"/>
    </location>
</feature>
<proteinExistence type="predicted"/>
<evidence type="ECO:0000259" key="2">
    <source>
        <dbReference type="PROSITE" id="PS50994"/>
    </source>
</evidence>
<dbReference type="Gramene" id="KFK44315">
    <property type="protein sequence ID" value="KFK44315"/>
    <property type="gene ID" value="AALP_AA1G242500"/>
</dbReference>
<evidence type="ECO:0000256" key="1">
    <source>
        <dbReference type="SAM" id="MobiDB-lite"/>
    </source>
</evidence>
<dbReference type="InterPro" id="IPR041588">
    <property type="entry name" value="Integrase_H2C2"/>
</dbReference>
<dbReference type="EMBL" id="CM002869">
    <property type="protein sequence ID" value="KFK44315.1"/>
    <property type="molecule type" value="Genomic_DNA"/>
</dbReference>
<dbReference type="PANTHER" id="PTHR37984:SF5">
    <property type="entry name" value="PROTEIN NYNRIN-LIKE"/>
    <property type="match status" value="1"/>
</dbReference>
<dbReference type="Pfam" id="PF00665">
    <property type="entry name" value="rve"/>
    <property type="match status" value="1"/>
</dbReference>
<dbReference type="OrthoDB" id="101614at2759"/>
<dbReference type="AlphaFoldDB" id="A0A087HQB3"/>
<dbReference type="GO" id="GO:0003676">
    <property type="term" value="F:nucleic acid binding"/>
    <property type="evidence" value="ECO:0007669"/>
    <property type="project" value="InterPro"/>
</dbReference>
<dbReference type="PANTHER" id="PTHR37984">
    <property type="entry name" value="PROTEIN CBG26694"/>
    <property type="match status" value="1"/>
</dbReference>
<dbReference type="GO" id="GO:0015074">
    <property type="term" value="P:DNA integration"/>
    <property type="evidence" value="ECO:0007669"/>
    <property type="project" value="InterPro"/>
</dbReference>
<dbReference type="eggNOG" id="KOG0017">
    <property type="taxonomic scope" value="Eukaryota"/>
</dbReference>
<dbReference type="OMA" id="NIARDAW"/>
<dbReference type="Gene3D" id="1.10.340.70">
    <property type="match status" value="1"/>
</dbReference>
<dbReference type="InterPro" id="IPR012337">
    <property type="entry name" value="RNaseH-like_sf"/>
</dbReference>